<protein>
    <submittedName>
        <fullName evidence="1">DUF2170 family protein</fullName>
    </submittedName>
</protein>
<proteinExistence type="predicted"/>
<gene>
    <name evidence="1" type="ORF">DX914_17460</name>
</gene>
<dbReference type="Proteomes" id="UP000264492">
    <property type="component" value="Unassembled WGS sequence"/>
</dbReference>
<dbReference type="Pfam" id="PF09938">
    <property type="entry name" value="DUF2170"/>
    <property type="match status" value="1"/>
</dbReference>
<organism evidence="1 2">
    <name type="scientific">Lysobacter silvisoli</name>
    <dbReference type="NCBI Taxonomy" id="2293254"/>
    <lineage>
        <taxon>Bacteria</taxon>
        <taxon>Pseudomonadati</taxon>
        <taxon>Pseudomonadota</taxon>
        <taxon>Gammaproteobacteria</taxon>
        <taxon>Lysobacterales</taxon>
        <taxon>Lysobacteraceae</taxon>
        <taxon>Lysobacter</taxon>
    </lineage>
</organism>
<dbReference type="InterPro" id="IPR019231">
    <property type="entry name" value="DUF2170"/>
</dbReference>
<name>A0A371JYV3_9GAMM</name>
<evidence type="ECO:0000313" key="2">
    <source>
        <dbReference type="Proteomes" id="UP000264492"/>
    </source>
</evidence>
<dbReference type="EMBL" id="QTSU01000003">
    <property type="protein sequence ID" value="RDZ26757.1"/>
    <property type="molecule type" value="Genomic_DNA"/>
</dbReference>
<dbReference type="OrthoDB" id="7677665at2"/>
<accession>A0A371JYV3</accession>
<comment type="caution">
    <text evidence="1">The sequence shown here is derived from an EMBL/GenBank/DDBJ whole genome shotgun (WGS) entry which is preliminary data.</text>
</comment>
<dbReference type="AlphaFoldDB" id="A0A371JYV3"/>
<dbReference type="RefSeq" id="WP_115861097.1">
    <property type="nucleotide sequence ID" value="NZ_QTSU01000003.1"/>
</dbReference>
<reference evidence="1 2" key="1">
    <citation type="submission" date="2018-08" db="EMBL/GenBank/DDBJ databases">
        <title>Lysobacter sp. zong2l5, whole genome shotgun sequence.</title>
        <authorList>
            <person name="Zhang X."/>
            <person name="Feng G."/>
            <person name="Zhu H."/>
        </authorList>
    </citation>
    <scope>NUCLEOTIDE SEQUENCE [LARGE SCALE GENOMIC DNA]</scope>
    <source>
        <strain evidence="2">zong2l5</strain>
    </source>
</reference>
<sequence>MERKSSAHYQRLHRDRLRQKGLVKKEVWILPEYGDELVAVEKRMRQPRGAMGAPPARSEKESGMSEAKMWTAAALYDALAATEQFRSGESQVELIEGAEPSLHVVMSEYGDLPLFVAVVGEQIVVEAMLWPVAQVYDSAAFNELVLHAHKLFPLSTIGIETLADGEAVYIMFGALSAASSLSNVLFEIETLSDNVIKATEAYETHLREAA</sequence>
<keyword evidence="2" id="KW-1185">Reference proteome</keyword>
<evidence type="ECO:0000313" key="1">
    <source>
        <dbReference type="EMBL" id="RDZ26757.1"/>
    </source>
</evidence>